<reference evidence="1 3" key="1">
    <citation type="journal article" date="2008" name="Science">
        <title>The Physcomitrella genome reveals evolutionary insights into the conquest of land by plants.</title>
        <authorList>
            <person name="Rensing S."/>
            <person name="Lang D."/>
            <person name="Zimmer A."/>
            <person name="Terry A."/>
            <person name="Salamov A."/>
            <person name="Shapiro H."/>
            <person name="Nishiyama T."/>
            <person name="Perroud P.-F."/>
            <person name="Lindquist E."/>
            <person name="Kamisugi Y."/>
            <person name="Tanahashi T."/>
            <person name="Sakakibara K."/>
            <person name="Fujita T."/>
            <person name="Oishi K."/>
            <person name="Shin-I T."/>
            <person name="Kuroki Y."/>
            <person name="Toyoda A."/>
            <person name="Suzuki Y."/>
            <person name="Hashimoto A."/>
            <person name="Yamaguchi K."/>
            <person name="Sugano A."/>
            <person name="Kohara Y."/>
            <person name="Fujiyama A."/>
            <person name="Anterola A."/>
            <person name="Aoki S."/>
            <person name="Ashton N."/>
            <person name="Barbazuk W.B."/>
            <person name="Barker E."/>
            <person name="Bennetzen J."/>
            <person name="Bezanilla M."/>
            <person name="Blankenship R."/>
            <person name="Cho S.H."/>
            <person name="Dutcher S."/>
            <person name="Estelle M."/>
            <person name="Fawcett J.A."/>
            <person name="Gundlach H."/>
            <person name="Hanada K."/>
            <person name="Heyl A."/>
            <person name="Hicks K.A."/>
            <person name="Hugh J."/>
            <person name="Lohr M."/>
            <person name="Mayer K."/>
            <person name="Melkozernov A."/>
            <person name="Murata T."/>
            <person name="Nelson D."/>
            <person name="Pils B."/>
            <person name="Prigge M."/>
            <person name="Reiss B."/>
            <person name="Renner T."/>
            <person name="Rombauts S."/>
            <person name="Rushton P."/>
            <person name="Sanderfoot A."/>
            <person name="Schween G."/>
            <person name="Shiu S.-H."/>
            <person name="Stueber K."/>
            <person name="Theodoulou F.L."/>
            <person name="Tu H."/>
            <person name="Van de Peer Y."/>
            <person name="Verrier P.J."/>
            <person name="Waters E."/>
            <person name="Wood A."/>
            <person name="Yang L."/>
            <person name="Cove D."/>
            <person name="Cuming A."/>
            <person name="Hasebe M."/>
            <person name="Lucas S."/>
            <person name="Mishler D.B."/>
            <person name="Reski R."/>
            <person name="Grigoriev I."/>
            <person name="Quatrano R.S."/>
            <person name="Boore J.L."/>
        </authorList>
    </citation>
    <scope>NUCLEOTIDE SEQUENCE [LARGE SCALE GENOMIC DNA]</scope>
    <source>
        <strain evidence="2 3">cv. Gransden 2004</strain>
    </source>
</reference>
<keyword evidence="3" id="KW-1185">Reference proteome</keyword>
<reference evidence="1 3" key="2">
    <citation type="journal article" date="2018" name="Plant J.">
        <title>The Physcomitrella patens chromosome-scale assembly reveals moss genome structure and evolution.</title>
        <authorList>
            <person name="Lang D."/>
            <person name="Ullrich K.K."/>
            <person name="Murat F."/>
            <person name="Fuchs J."/>
            <person name="Jenkins J."/>
            <person name="Haas F.B."/>
            <person name="Piednoel M."/>
            <person name="Gundlach H."/>
            <person name="Van Bel M."/>
            <person name="Meyberg R."/>
            <person name="Vives C."/>
            <person name="Morata J."/>
            <person name="Symeonidi A."/>
            <person name="Hiss M."/>
            <person name="Muchero W."/>
            <person name="Kamisugi Y."/>
            <person name="Saleh O."/>
            <person name="Blanc G."/>
            <person name="Decker E.L."/>
            <person name="van Gessel N."/>
            <person name="Grimwood J."/>
            <person name="Hayes R.D."/>
            <person name="Graham S.W."/>
            <person name="Gunter L.E."/>
            <person name="McDaniel S.F."/>
            <person name="Hoernstein S.N.W."/>
            <person name="Larsson A."/>
            <person name="Li F.W."/>
            <person name="Perroud P.F."/>
            <person name="Phillips J."/>
            <person name="Ranjan P."/>
            <person name="Rokshar D.S."/>
            <person name="Rothfels C.J."/>
            <person name="Schneider L."/>
            <person name="Shu S."/>
            <person name="Stevenson D.W."/>
            <person name="Thummler F."/>
            <person name="Tillich M."/>
            <person name="Villarreal Aguilar J.C."/>
            <person name="Widiez T."/>
            <person name="Wong G.K."/>
            <person name="Wymore A."/>
            <person name="Zhang Y."/>
            <person name="Zimmer A.D."/>
            <person name="Quatrano R.S."/>
            <person name="Mayer K.F.X."/>
            <person name="Goodstein D."/>
            <person name="Casacuberta J.M."/>
            <person name="Vandepoele K."/>
            <person name="Reski R."/>
            <person name="Cuming A.C."/>
            <person name="Tuskan G.A."/>
            <person name="Maumus F."/>
            <person name="Salse J."/>
            <person name="Schmutz J."/>
            <person name="Rensing S.A."/>
        </authorList>
    </citation>
    <scope>NUCLEOTIDE SEQUENCE [LARGE SCALE GENOMIC DNA]</scope>
    <source>
        <strain evidence="2 3">cv. Gransden 2004</strain>
    </source>
</reference>
<dbReference type="Gramene" id="Pp3c14_19440V3.1">
    <property type="protein sequence ID" value="Pp3c14_19440V3.1"/>
    <property type="gene ID" value="Pp3c14_19440"/>
</dbReference>
<organism evidence="1">
    <name type="scientific">Physcomitrium patens</name>
    <name type="common">Spreading-leaved earth moss</name>
    <name type="synonym">Physcomitrella patens</name>
    <dbReference type="NCBI Taxonomy" id="3218"/>
    <lineage>
        <taxon>Eukaryota</taxon>
        <taxon>Viridiplantae</taxon>
        <taxon>Streptophyta</taxon>
        <taxon>Embryophyta</taxon>
        <taxon>Bryophyta</taxon>
        <taxon>Bryophytina</taxon>
        <taxon>Bryopsida</taxon>
        <taxon>Funariidae</taxon>
        <taxon>Funariales</taxon>
        <taxon>Funariaceae</taxon>
        <taxon>Physcomitrium</taxon>
    </lineage>
</organism>
<dbReference type="STRING" id="3218.A0A2K1JIE3"/>
<reference evidence="2" key="3">
    <citation type="submission" date="2020-12" db="UniProtKB">
        <authorList>
            <consortium name="EnsemblPlants"/>
        </authorList>
    </citation>
    <scope>IDENTIFICATION</scope>
</reference>
<dbReference type="RefSeq" id="XP_024395577.1">
    <property type="nucleotide sequence ID" value="XM_024539809.2"/>
</dbReference>
<accession>A0A2K1JIE3</accession>
<gene>
    <name evidence="2" type="primary">LOC112291873</name>
    <name evidence="1" type="ORF">PHYPA_018726</name>
</gene>
<evidence type="ECO:0000313" key="2">
    <source>
        <dbReference type="EnsemblPlants" id="Pp3c14_19440V3.1"/>
    </source>
</evidence>
<evidence type="ECO:0000313" key="3">
    <source>
        <dbReference type="Proteomes" id="UP000006727"/>
    </source>
</evidence>
<dbReference type="Proteomes" id="UP000006727">
    <property type="component" value="Chromosome 14"/>
</dbReference>
<evidence type="ECO:0000313" key="1">
    <source>
        <dbReference type="EMBL" id="PNR41323.1"/>
    </source>
</evidence>
<dbReference type="EMBL" id="ABEU02000014">
    <property type="protein sequence ID" value="PNR41323.1"/>
    <property type="molecule type" value="Genomic_DNA"/>
</dbReference>
<dbReference type="GeneID" id="112291873"/>
<dbReference type="KEGG" id="ppp:112291873"/>
<dbReference type="EnsemblPlants" id="Pp3c14_19440V3.1">
    <property type="protein sequence ID" value="Pp3c14_19440V3.1"/>
    <property type="gene ID" value="Pp3c14_19440"/>
</dbReference>
<protein>
    <submittedName>
        <fullName evidence="1 2">Uncharacterized protein</fullName>
    </submittedName>
</protein>
<dbReference type="PaxDb" id="3218-PP1S34_88V6.1"/>
<dbReference type="AlphaFoldDB" id="A0A2K1JIE3"/>
<dbReference type="Gramene" id="Pp3c14_19440V3.2">
    <property type="protein sequence ID" value="Pp3c14_19440V3.2"/>
    <property type="gene ID" value="Pp3c14_19440"/>
</dbReference>
<proteinExistence type="predicted"/>
<name>A0A2K1JIE3_PHYPA</name>
<dbReference type="OrthoDB" id="265717at2759"/>
<sequence length="277" mass="31120">MDNNQESRRTDAEVSSCVFRSIEDVKSVPAFFSCTSGELLWGQVHTVIEGFTCTAPRPQELEYKVAARTGLWKVQAVFQDNYEGNPWHTGFVCHHVDANGPEILRLASEAGICNNGKFADLDIVFVNRYDWSGSHAPGCEIILEAITGEKVDLEEDFEDEKYFRSLVYDRFMLVDALGFPNLMQALKDGERLERRNYLMRRRVNLSNSSGGSSSSENDMSSVPNFEDFGTHLVVTDGEYDMGWMAFRNGELVGFVYDGAYSALEGDNLRLGDSLVRV</sequence>
<dbReference type="EnsemblPlants" id="Pp3c14_19440V3.2">
    <property type="protein sequence ID" value="Pp3c14_19440V3.2"/>
    <property type="gene ID" value="Pp3c14_19440"/>
</dbReference>